<sequence length="89" mass="9712">MASVESRTAARRILHRERRGLFRLWVVALGVVFAAVLLATPLVHSAELPAAAVAVIVPPIEIVLIIAAALWLLRLTMTARDRRRGGAPR</sequence>
<keyword evidence="1" id="KW-0812">Transmembrane</keyword>
<dbReference type="Proteomes" id="UP000253941">
    <property type="component" value="Unassembled WGS sequence"/>
</dbReference>
<evidence type="ECO:0000313" key="2">
    <source>
        <dbReference type="EMBL" id="RDD62219.1"/>
    </source>
</evidence>
<evidence type="ECO:0000256" key="1">
    <source>
        <dbReference type="SAM" id="Phobius"/>
    </source>
</evidence>
<feature type="transmembrane region" description="Helical" evidence="1">
    <location>
        <begin position="50"/>
        <end position="73"/>
    </location>
</feature>
<protein>
    <submittedName>
        <fullName evidence="2">Uncharacterized protein</fullName>
    </submittedName>
</protein>
<comment type="caution">
    <text evidence="2">The sequence shown here is derived from an EMBL/GenBank/DDBJ whole genome shotgun (WGS) entry which is preliminary data.</text>
</comment>
<keyword evidence="1" id="KW-0472">Membrane</keyword>
<reference evidence="2 3" key="1">
    <citation type="submission" date="2018-07" db="EMBL/GenBank/DDBJ databases">
        <title>Venubactetium sediminum gen. nov., sp. nov., isolated from a marine solar saltern.</title>
        <authorList>
            <person name="Wang S."/>
        </authorList>
    </citation>
    <scope>NUCLEOTIDE SEQUENCE [LARGE SCALE GENOMIC DNA]</scope>
    <source>
        <strain evidence="2 3">WD2A32</strain>
    </source>
</reference>
<keyword evidence="3" id="KW-1185">Reference proteome</keyword>
<dbReference type="AlphaFoldDB" id="A0A369TA61"/>
<name>A0A369TA61_9PROT</name>
<feature type="transmembrane region" description="Helical" evidence="1">
    <location>
        <begin position="21"/>
        <end position="44"/>
    </location>
</feature>
<gene>
    <name evidence="2" type="ORF">DRB17_08275</name>
</gene>
<dbReference type="EMBL" id="QPMH01000006">
    <property type="protein sequence ID" value="RDD62219.1"/>
    <property type="molecule type" value="Genomic_DNA"/>
</dbReference>
<keyword evidence="1" id="KW-1133">Transmembrane helix</keyword>
<evidence type="ECO:0000313" key="3">
    <source>
        <dbReference type="Proteomes" id="UP000253941"/>
    </source>
</evidence>
<accession>A0A369TA61</accession>
<proteinExistence type="predicted"/>
<dbReference type="RefSeq" id="WP_114581733.1">
    <property type="nucleotide sequence ID" value="NZ_QPMH01000006.1"/>
</dbReference>
<organism evidence="2 3">
    <name type="scientific">Ferruginivarius sediminum</name>
    <dbReference type="NCBI Taxonomy" id="2661937"/>
    <lineage>
        <taxon>Bacteria</taxon>
        <taxon>Pseudomonadati</taxon>
        <taxon>Pseudomonadota</taxon>
        <taxon>Alphaproteobacteria</taxon>
        <taxon>Rhodospirillales</taxon>
        <taxon>Rhodospirillaceae</taxon>
        <taxon>Ferruginivarius</taxon>
    </lineage>
</organism>